<evidence type="ECO:0000256" key="5">
    <source>
        <dbReference type="ARBA" id="ARBA00022822"/>
    </source>
</evidence>
<dbReference type="InterPro" id="IPR013785">
    <property type="entry name" value="Aldolase_TIM"/>
</dbReference>
<evidence type="ECO:0000256" key="9">
    <source>
        <dbReference type="HAMAP-Rule" id="MF_00131"/>
    </source>
</evidence>
<keyword evidence="12" id="KW-1185">Reference proteome</keyword>
<dbReference type="PANTHER" id="PTHR43406:SF1">
    <property type="entry name" value="TRYPTOPHAN SYNTHASE ALPHA CHAIN, CHLOROPLASTIC"/>
    <property type="match status" value="1"/>
</dbReference>
<comment type="pathway">
    <text evidence="2 9">Amino-acid biosynthesis; L-tryptophan biosynthesis; L-tryptophan from chorismate: step 5/5.</text>
</comment>
<keyword evidence="5 9" id="KW-0822">Tryptophan biosynthesis</keyword>
<dbReference type="RefSeq" id="WP_317135854.1">
    <property type="nucleotide sequence ID" value="NZ_CP043875.1"/>
</dbReference>
<dbReference type="HAMAP" id="MF_00131">
    <property type="entry name" value="Trp_synth_alpha"/>
    <property type="match status" value="1"/>
</dbReference>
<evidence type="ECO:0000256" key="10">
    <source>
        <dbReference type="RuleBase" id="RU003662"/>
    </source>
</evidence>
<dbReference type="KEGG" id="mefw:F1737_06845"/>
<evidence type="ECO:0000256" key="1">
    <source>
        <dbReference type="ARBA" id="ARBA00003365"/>
    </source>
</evidence>
<comment type="function">
    <text evidence="1 9">The alpha subunit is responsible for the aldol cleavage of indoleglycerol phosphate to indole and glyceraldehyde 3-phosphate.</text>
</comment>
<dbReference type="InterPro" id="IPR018204">
    <property type="entry name" value="Trp_synthase_alpha_AS"/>
</dbReference>
<evidence type="ECO:0000256" key="8">
    <source>
        <dbReference type="ARBA" id="ARBA00049047"/>
    </source>
</evidence>
<sequence length="284" mass="30870">MLSENSQKISENLKIQSNIGKSRLSSAFKKPAFVAYTVAGDPSFEASIEAAKALIDGGCTVLELGVPFSDPVADGDVIQRADNRAIRAGIKTGDVFRLVKEIRKFSEIPIVFLVYFNIVYQRGQGNFYREAKEAGVDGILIVDLPPEEAGFACELSRKYGIDQIFLVTPTTSDERLDMIAGLASGFIYLVSSLGVTGVRKNISTDAFLVLNRIKERTDIPVAIGFGISKPEHAAKIIRSGANGVIVGSYIVSVIEKNLNNPDIMCDELRLFTKMMIKGIAGEQI</sequence>
<feature type="active site" description="Proton acceptor" evidence="9">
    <location>
        <position position="74"/>
    </location>
</feature>
<evidence type="ECO:0000313" key="12">
    <source>
        <dbReference type="Proteomes" id="UP001301797"/>
    </source>
</evidence>
<evidence type="ECO:0000256" key="2">
    <source>
        <dbReference type="ARBA" id="ARBA00004733"/>
    </source>
</evidence>
<dbReference type="Pfam" id="PF00290">
    <property type="entry name" value="Trp_syntA"/>
    <property type="match status" value="1"/>
</dbReference>
<comment type="catalytic activity">
    <reaction evidence="8 9">
        <text>(1S,2R)-1-C-(indol-3-yl)glycerol 3-phosphate + L-serine = D-glyceraldehyde 3-phosphate + L-tryptophan + H2O</text>
        <dbReference type="Rhea" id="RHEA:10532"/>
        <dbReference type="ChEBI" id="CHEBI:15377"/>
        <dbReference type="ChEBI" id="CHEBI:33384"/>
        <dbReference type="ChEBI" id="CHEBI:57912"/>
        <dbReference type="ChEBI" id="CHEBI:58866"/>
        <dbReference type="ChEBI" id="CHEBI:59776"/>
        <dbReference type="EC" id="4.2.1.20"/>
    </reaction>
</comment>
<name>A0AA97I4E8_9EURY</name>
<gene>
    <name evidence="9" type="primary">trpA</name>
    <name evidence="11" type="ORF">F1737_06845</name>
</gene>
<evidence type="ECO:0000256" key="7">
    <source>
        <dbReference type="ARBA" id="ARBA00023239"/>
    </source>
</evidence>
<protein>
    <recommendedName>
        <fullName evidence="9">Tryptophan synthase alpha chain</fullName>
        <ecNumber evidence="9">4.2.1.20</ecNumber>
    </recommendedName>
</protein>
<dbReference type="AlphaFoldDB" id="A0AA97I4E8"/>
<reference evidence="11 12" key="1">
    <citation type="submission" date="2019-09" db="EMBL/GenBank/DDBJ databases">
        <title>The complete genome of Methanoplanus sp. FWC-SCC4.</title>
        <authorList>
            <person name="Chen S.-C."/>
            <person name="Zhou Y.-Z."/>
            <person name="Lai M.-C."/>
        </authorList>
    </citation>
    <scope>NUCLEOTIDE SEQUENCE [LARGE SCALE GENOMIC DNA]</scope>
    <source>
        <strain evidence="11 12">FWC-SCC4</strain>
    </source>
</reference>
<comment type="subunit">
    <text evidence="3 9">Tetramer of two alpha and two beta chains.</text>
</comment>
<dbReference type="PROSITE" id="PS00167">
    <property type="entry name" value="TRP_SYNTHASE_ALPHA"/>
    <property type="match status" value="1"/>
</dbReference>
<keyword evidence="4 9" id="KW-0028">Amino-acid biosynthesis</keyword>
<accession>A0AA97I4E8</accession>
<dbReference type="SUPFAM" id="SSF51366">
    <property type="entry name" value="Ribulose-phoshate binding barrel"/>
    <property type="match status" value="1"/>
</dbReference>
<dbReference type="EMBL" id="CP043875">
    <property type="protein sequence ID" value="WOF16439.1"/>
    <property type="molecule type" value="Genomic_DNA"/>
</dbReference>
<evidence type="ECO:0000256" key="4">
    <source>
        <dbReference type="ARBA" id="ARBA00022605"/>
    </source>
</evidence>
<dbReference type="PANTHER" id="PTHR43406">
    <property type="entry name" value="TRYPTOPHAN SYNTHASE, ALPHA CHAIN"/>
    <property type="match status" value="1"/>
</dbReference>
<keyword evidence="7 9" id="KW-0456">Lyase</keyword>
<dbReference type="EC" id="4.2.1.20" evidence="9"/>
<dbReference type="InterPro" id="IPR002028">
    <property type="entry name" value="Trp_synthase_suA"/>
</dbReference>
<evidence type="ECO:0000256" key="3">
    <source>
        <dbReference type="ARBA" id="ARBA00011270"/>
    </source>
</evidence>
<organism evidence="11 12">
    <name type="scientific">Methanochimaera problematica</name>
    <dbReference type="NCBI Taxonomy" id="2609417"/>
    <lineage>
        <taxon>Archaea</taxon>
        <taxon>Methanobacteriati</taxon>
        <taxon>Methanobacteriota</taxon>
        <taxon>Stenosarchaea group</taxon>
        <taxon>Methanomicrobia</taxon>
        <taxon>Methanomicrobiales</taxon>
        <taxon>Methanomicrobiaceae</taxon>
        <taxon>Methanochimaera</taxon>
    </lineage>
</organism>
<proteinExistence type="inferred from homology"/>
<dbReference type="Gene3D" id="3.20.20.70">
    <property type="entry name" value="Aldolase class I"/>
    <property type="match status" value="1"/>
</dbReference>
<dbReference type="GO" id="GO:0004834">
    <property type="term" value="F:tryptophan synthase activity"/>
    <property type="evidence" value="ECO:0007669"/>
    <property type="project" value="UniProtKB-UniRule"/>
</dbReference>
<dbReference type="NCBIfam" id="TIGR00262">
    <property type="entry name" value="trpA"/>
    <property type="match status" value="1"/>
</dbReference>
<dbReference type="FunFam" id="3.20.20.70:FF:000037">
    <property type="entry name" value="Tryptophan synthase alpha chain"/>
    <property type="match status" value="1"/>
</dbReference>
<dbReference type="Proteomes" id="UP001301797">
    <property type="component" value="Chromosome"/>
</dbReference>
<dbReference type="CDD" id="cd04724">
    <property type="entry name" value="Tryptophan_synthase_alpha"/>
    <property type="match status" value="1"/>
</dbReference>
<feature type="active site" description="Proton acceptor" evidence="9">
    <location>
        <position position="63"/>
    </location>
</feature>
<comment type="similarity">
    <text evidence="9 10">Belongs to the TrpA family.</text>
</comment>
<keyword evidence="6 9" id="KW-0057">Aromatic amino acid biosynthesis</keyword>
<evidence type="ECO:0000256" key="6">
    <source>
        <dbReference type="ARBA" id="ARBA00023141"/>
    </source>
</evidence>
<evidence type="ECO:0000313" key="11">
    <source>
        <dbReference type="EMBL" id="WOF16439.1"/>
    </source>
</evidence>
<dbReference type="GO" id="GO:0005829">
    <property type="term" value="C:cytosol"/>
    <property type="evidence" value="ECO:0007669"/>
    <property type="project" value="TreeGrafter"/>
</dbReference>
<dbReference type="GeneID" id="85229871"/>
<dbReference type="InterPro" id="IPR011060">
    <property type="entry name" value="RibuloseP-bd_barrel"/>
</dbReference>